<dbReference type="Gene3D" id="1.10.150.130">
    <property type="match status" value="1"/>
</dbReference>
<accession>X1P4I8</accession>
<keyword evidence="1" id="KW-0238">DNA-binding</keyword>
<dbReference type="AlphaFoldDB" id="X1P4I8"/>
<sequence length="94" mass="10867">MSEAFLEYLSVERGLSANTIEAYKRDLSQYSKWLKGDILKANSTLIGEYVARLREKKCGPSTISRKLSVIRTFYKFLYIEGKIDHNPLEEISFP</sequence>
<dbReference type="SUPFAM" id="SSF47823">
    <property type="entry name" value="lambda integrase-like, N-terminal domain"/>
    <property type="match status" value="1"/>
</dbReference>
<dbReference type="GO" id="GO:0003677">
    <property type="term" value="F:DNA binding"/>
    <property type="evidence" value="ECO:0007669"/>
    <property type="project" value="UniProtKB-KW"/>
</dbReference>
<dbReference type="GO" id="GO:0015074">
    <property type="term" value="P:DNA integration"/>
    <property type="evidence" value="ECO:0007669"/>
    <property type="project" value="InterPro"/>
</dbReference>
<organism evidence="3">
    <name type="scientific">marine sediment metagenome</name>
    <dbReference type="NCBI Taxonomy" id="412755"/>
    <lineage>
        <taxon>unclassified sequences</taxon>
        <taxon>metagenomes</taxon>
        <taxon>ecological metagenomes</taxon>
    </lineage>
</organism>
<gene>
    <name evidence="3" type="ORF">S06H3_47388</name>
</gene>
<evidence type="ECO:0000256" key="1">
    <source>
        <dbReference type="ARBA" id="ARBA00023125"/>
    </source>
</evidence>
<dbReference type="InterPro" id="IPR004107">
    <property type="entry name" value="Integrase_SAM-like_N"/>
</dbReference>
<feature type="domain" description="Core-binding (CB)" evidence="2">
    <location>
        <begin position="1"/>
        <end position="78"/>
    </location>
</feature>
<dbReference type="InterPro" id="IPR044068">
    <property type="entry name" value="CB"/>
</dbReference>
<evidence type="ECO:0000313" key="3">
    <source>
        <dbReference type="EMBL" id="GAI33945.1"/>
    </source>
</evidence>
<comment type="caution">
    <text evidence="3">The sequence shown here is derived from an EMBL/GenBank/DDBJ whole genome shotgun (WGS) entry which is preliminary data.</text>
</comment>
<dbReference type="InterPro" id="IPR010998">
    <property type="entry name" value="Integrase_recombinase_N"/>
</dbReference>
<dbReference type="Pfam" id="PF02899">
    <property type="entry name" value="Phage_int_SAM_1"/>
    <property type="match status" value="1"/>
</dbReference>
<proteinExistence type="predicted"/>
<dbReference type="EMBL" id="BARV01029762">
    <property type="protein sequence ID" value="GAI33945.1"/>
    <property type="molecule type" value="Genomic_DNA"/>
</dbReference>
<feature type="non-terminal residue" evidence="3">
    <location>
        <position position="94"/>
    </location>
</feature>
<protein>
    <recommendedName>
        <fullName evidence="2">Core-binding (CB) domain-containing protein</fullName>
    </recommendedName>
</protein>
<dbReference type="PROSITE" id="PS51900">
    <property type="entry name" value="CB"/>
    <property type="match status" value="1"/>
</dbReference>
<reference evidence="3" key="1">
    <citation type="journal article" date="2014" name="Front. Microbiol.">
        <title>High frequency of phylogenetically diverse reductive dehalogenase-homologous genes in deep subseafloor sedimentary metagenomes.</title>
        <authorList>
            <person name="Kawai M."/>
            <person name="Futagami T."/>
            <person name="Toyoda A."/>
            <person name="Takaki Y."/>
            <person name="Nishi S."/>
            <person name="Hori S."/>
            <person name="Arai W."/>
            <person name="Tsubouchi T."/>
            <person name="Morono Y."/>
            <person name="Uchiyama I."/>
            <person name="Ito T."/>
            <person name="Fujiyama A."/>
            <person name="Inagaki F."/>
            <person name="Takami H."/>
        </authorList>
    </citation>
    <scope>NUCLEOTIDE SEQUENCE</scope>
    <source>
        <strain evidence="3">Expedition CK06-06</strain>
    </source>
</reference>
<evidence type="ECO:0000259" key="2">
    <source>
        <dbReference type="PROSITE" id="PS51900"/>
    </source>
</evidence>
<name>X1P4I8_9ZZZZ</name>